<protein>
    <submittedName>
        <fullName evidence="2">Uncharacterized protein LOC104593313</fullName>
    </submittedName>
</protein>
<keyword evidence="1" id="KW-1185">Reference proteome</keyword>
<dbReference type="STRING" id="4432.A0A1U7ZSW0"/>
<dbReference type="PANTHER" id="PTHR33116">
    <property type="entry name" value="REVERSE TRANSCRIPTASE ZINC-BINDING DOMAIN-CONTAINING PROTEIN-RELATED-RELATED"/>
    <property type="match status" value="1"/>
</dbReference>
<proteinExistence type="predicted"/>
<organism evidence="1 2">
    <name type="scientific">Nelumbo nucifera</name>
    <name type="common">Sacred lotus</name>
    <dbReference type="NCBI Taxonomy" id="4432"/>
    <lineage>
        <taxon>Eukaryota</taxon>
        <taxon>Viridiplantae</taxon>
        <taxon>Streptophyta</taxon>
        <taxon>Embryophyta</taxon>
        <taxon>Tracheophyta</taxon>
        <taxon>Spermatophyta</taxon>
        <taxon>Magnoliopsida</taxon>
        <taxon>Proteales</taxon>
        <taxon>Nelumbonaceae</taxon>
        <taxon>Nelumbo</taxon>
    </lineage>
</organism>
<name>A0A1U7ZSW0_NELNU</name>
<dbReference type="GeneID" id="104593313"/>
<dbReference type="PANTHER" id="PTHR33116:SF86">
    <property type="entry name" value="REVERSE TRANSCRIPTASE DOMAIN-CONTAINING PROTEIN"/>
    <property type="match status" value="1"/>
</dbReference>
<reference evidence="2" key="1">
    <citation type="submission" date="2025-08" db="UniProtKB">
        <authorList>
            <consortium name="RefSeq"/>
        </authorList>
    </citation>
    <scope>IDENTIFICATION</scope>
</reference>
<accession>A0A1U7ZSW0</accession>
<dbReference type="InParanoid" id="A0A1U7ZSW0"/>
<gene>
    <name evidence="2" type="primary">LOC104593313</name>
</gene>
<dbReference type="KEGG" id="nnu:104593313"/>
<dbReference type="Proteomes" id="UP000189703">
    <property type="component" value="Unplaced"/>
</dbReference>
<evidence type="ECO:0000313" key="1">
    <source>
        <dbReference type="Proteomes" id="UP000189703"/>
    </source>
</evidence>
<dbReference type="OrthoDB" id="1430687at2759"/>
<dbReference type="eggNOG" id="KOG1075">
    <property type="taxonomic scope" value="Eukaryota"/>
</dbReference>
<sequence>MDDLLEREEIFWRQRSRENWLRLGDRNTKYFHLSTIINRRRLAIDRLKKEDGSWIDNEEEIRDTFVTYFSDIFTSTNPVISSAIKELLHPHITLEENEELCRVPTYEEVRDVVFQLGPLNAHGLDVALVQSLFNGENLYPEINLTNIALIPRTKAIARGTLHGIRIGRRCPVVSHLLFADDLLLFGRASLLEMNEVVNILAKFGSCSGQEVNYGKSGILFSKNLPKRQGRLIARSLGVVRLGRRARYLGMPLCIGHPRSESYQEVVDRIKTRLTGWRANCLSQMGRTVLINSVLSALPTYTMSVHSLPTQTCSIIETTMKSFFWNGHSGPGTDLLWQKACRPKRCGGLGIRKMKLFNNALLTKVGWRLMTEESFWSKLLIKKYVKGADFLTVSVGSSSSPFWKGLCRTRNLLQRDCCKRVGNGLTIKIWGDPWLPDLEGFILQRPTEEIHDGVSYVADLFTQSGLWNMRLISSISPLDVQQAITRIGLPKYTSQEDEWIWTYERDGNFSKAIWFGSIGWRPDGVRENAIAEWLTNSVQRVSLIADADVLLLQSQALVIWMIWLARNDVMFNGVTIVPERVIDKIRKFRMELVELQAHVGDELQVQYEEDRQISQQYFLMVHIKMKRKQRLV</sequence>
<dbReference type="OMA" id="HEILEMD"/>
<dbReference type="AlphaFoldDB" id="A0A1U7ZSW0"/>
<dbReference type="RefSeq" id="XP_010251367.1">
    <property type="nucleotide sequence ID" value="XM_010253065.1"/>
</dbReference>
<evidence type="ECO:0000313" key="2">
    <source>
        <dbReference type="RefSeq" id="XP_010251367.1"/>
    </source>
</evidence>